<reference evidence="1 2" key="1">
    <citation type="submission" date="2019-03" db="EMBL/GenBank/DDBJ databases">
        <title>Thermus tengchongensis species for the arsenic transformation mechanism.</title>
        <authorList>
            <person name="Yuan G.C."/>
        </authorList>
    </citation>
    <scope>NUCLEOTIDE SEQUENCE [LARGE SCALE GENOMIC DNA]</scope>
    <source>
        <strain evidence="1 2">15W</strain>
    </source>
</reference>
<dbReference type="Proteomes" id="UP000297668">
    <property type="component" value="Unassembled WGS sequence"/>
</dbReference>
<accession>A0A4Y9FC24</accession>
<gene>
    <name evidence="1" type="ORF">E0687_06220</name>
</gene>
<dbReference type="EMBL" id="SJZF01000009">
    <property type="protein sequence ID" value="TFU26392.1"/>
    <property type="molecule type" value="Genomic_DNA"/>
</dbReference>
<evidence type="ECO:0000313" key="2">
    <source>
        <dbReference type="Proteomes" id="UP000297668"/>
    </source>
</evidence>
<dbReference type="RefSeq" id="WP_135260156.1">
    <property type="nucleotide sequence ID" value="NZ_SJZF01000009.1"/>
</dbReference>
<comment type="caution">
    <text evidence="1">The sequence shown here is derived from an EMBL/GenBank/DDBJ whole genome shotgun (WGS) entry which is preliminary data.</text>
</comment>
<sequence>MVRSFLSFHVKAPLEEVLAFAQERTGGAGVYLVPDFPWVSLYHEALEAQEDPKGVRAFLEALSQLGQALAFLVLAEEDLLFLLAEGGRVRAELRRGPELGEALWGPEDLLPLLQKAQAMPPVSAVQALAAPFGLHPDHAALGFLDLLEAEEEEGLPEEVVYLE</sequence>
<dbReference type="AlphaFoldDB" id="A0A4Y9FC24"/>
<name>A0A4Y9FC24_9DEIN</name>
<protein>
    <submittedName>
        <fullName evidence="1">Uncharacterized protein</fullName>
    </submittedName>
</protein>
<evidence type="ECO:0000313" key="1">
    <source>
        <dbReference type="EMBL" id="TFU26392.1"/>
    </source>
</evidence>
<organism evidence="1 2">
    <name type="scientific">Thermus tengchongensis</name>
    <dbReference type="NCBI Taxonomy" id="1214928"/>
    <lineage>
        <taxon>Bacteria</taxon>
        <taxon>Thermotogati</taxon>
        <taxon>Deinococcota</taxon>
        <taxon>Deinococci</taxon>
        <taxon>Thermales</taxon>
        <taxon>Thermaceae</taxon>
        <taxon>Thermus</taxon>
    </lineage>
</organism>
<proteinExistence type="predicted"/>